<evidence type="ECO:0000313" key="2">
    <source>
        <dbReference type="Proteomes" id="UP001151760"/>
    </source>
</evidence>
<accession>A0ABQ5EPX8</accession>
<name>A0ABQ5EPX8_9ASTR</name>
<dbReference type="EMBL" id="BQNB010016548">
    <property type="protein sequence ID" value="GJT53008.1"/>
    <property type="molecule type" value="Genomic_DNA"/>
</dbReference>
<proteinExistence type="predicted"/>
<evidence type="ECO:0000313" key="1">
    <source>
        <dbReference type="EMBL" id="GJT53008.1"/>
    </source>
</evidence>
<protein>
    <submittedName>
        <fullName evidence="1">Uncharacterized protein</fullName>
    </submittedName>
</protein>
<gene>
    <name evidence="1" type="ORF">Tco_0988062</name>
</gene>
<comment type="caution">
    <text evidence="1">The sequence shown here is derived from an EMBL/GenBank/DDBJ whole genome shotgun (WGS) entry which is preliminary data.</text>
</comment>
<keyword evidence="2" id="KW-1185">Reference proteome</keyword>
<organism evidence="1 2">
    <name type="scientific">Tanacetum coccineum</name>
    <dbReference type="NCBI Taxonomy" id="301880"/>
    <lineage>
        <taxon>Eukaryota</taxon>
        <taxon>Viridiplantae</taxon>
        <taxon>Streptophyta</taxon>
        <taxon>Embryophyta</taxon>
        <taxon>Tracheophyta</taxon>
        <taxon>Spermatophyta</taxon>
        <taxon>Magnoliopsida</taxon>
        <taxon>eudicotyledons</taxon>
        <taxon>Gunneridae</taxon>
        <taxon>Pentapetalae</taxon>
        <taxon>asterids</taxon>
        <taxon>campanulids</taxon>
        <taxon>Asterales</taxon>
        <taxon>Asteraceae</taxon>
        <taxon>Asteroideae</taxon>
        <taxon>Anthemideae</taxon>
        <taxon>Anthemidinae</taxon>
        <taxon>Tanacetum</taxon>
    </lineage>
</organism>
<sequence>METKDYFILCSDSGKKTTKLQRFKTKQKKLADLEDFHRARCSKRGFNRKSYLTTKNSKRLDHGFFLKVTRGRSSNVSSTHRSHLNDDIFNGQNRKKQGYKQQFFSYGNDAHVDDADIRPIYNEEPMAEVQTTDDNVSATGQQHTEHTGIQLMEEWDDQNAEQCHDIRPLPAILTDNMTTKLSYQSLESENISQKTEASRNFDLMIIKWCLLKITLQAIVPQCSIDVLNNAVQSVIACKWTT</sequence>
<reference evidence="1" key="2">
    <citation type="submission" date="2022-01" db="EMBL/GenBank/DDBJ databases">
        <authorList>
            <person name="Yamashiro T."/>
            <person name="Shiraishi A."/>
            <person name="Satake H."/>
            <person name="Nakayama K."/>
        </authorList>
    </citation>
    <scope>NUCLEOTIDE SEQUENCE</scope>
</reference>
<dbReference type="Proteomes" id="UP001151760">
    <property type="component" value="Unassembled WGS sequence"/>
</dbReference>
<reference evidence="1" key="1">
    <citation type="journal article" date="2022" name="Int. J. Mol. Sci.">
        <title>Draft Genome of Tanacetum Coccineum: Genomic Comparison of Closely Related Tanacetum-Family Plants.</title>
        <authorList>
            <person name="Yamashiro T."/>
            <person name="Shiraishi A."/>
            <person name="Nakayama K."/>
            <person name="Satake H."/>
        </authorList>
    </citation>
    <scope>NUCLEOTIDE SEQUENCE</scope>
</reference>